<comment type="subcellular location">
    <subcellularLocation>
        <location evidence="1">Nucleus</location>
    </subcellularLocation>
</comment>
<dbReference type="Gene3D" id="3.30.730.10">
    <property type="entry name" value="AP2/ERF domain"/>
    <property type="match status" value="1"/>
</dbReference>
<dbReference type="PANTHER" id="PTHR31190">
    <property type="entry name" value="DNA-BINDING DOMAIN"/>
    <property type="match status" value="1"/>
</dbReference>
<proteinExistence type="predicted"/>
<evidence type="ECO:0000256" key="6">
    <source>
        <dbReference type="ARBA" id="ARBA00023242"/>
    </source>
</evidence>
<dbReference type="PANTHER" id="PTHR31190:SF72">
    <property type="entry name" value="AP2 DOMAIN CONTAINING PROTEIN, EXPRESSED"/>
    <property type="match status" value="1"/>
</dbReference>
<keyword evidence="2" id="KW-0611">Plant defense</keyword>
<evidence type="ECO:0000256" key="4">
    <source>
        <dbReference type="ARBA" id="ARBA00023125"/>
    </source>
</evidence>
<evidence type="ECO:0000313" key="9">
    <source>
        <dbReference type="EMBL" id="CDP01664.1"/>
    </source>
</evidence>
<keyword evidence="10" id="KW-1185">Reference proteome</keyword>
<keyword evidence="4" id="KW-0238">DNA-binding</keyword>
<dbReference type="InterPro" id="IPR016177">
    <property type="entry name" value="DNA-bd_dom_sf"/>
</dbReference>
<evidence type="ECO:0000259" key="8">
    <source>
        <dbReference type="PROSITE" id="PS51032"/>
    </source>
</evidence>
<dbReference type="InterPro" id="IPR036955">
    <property type="entry name" value="AP2/ERF_dom_sf"/>
</dbReference>
<dbReference type="PROSITE" id="PS51032">
    <property type="entry name" value="AP2_ERF"/>
    <property type="match status" value="1"/>
</dbReference>
<feature type="region of interest" description="Disordered" evidence="7">
    <location>
        <begin position="41"/>
        <end position="77"/>
    </location>
</feature>
<reference evidence="10" key="1">
    <citation type="journal article" date="2014" name="Science">
        <title>The coffee genome provides insight into the convergent evolution of caffeine biosynthesis.</title>
        <authorList>
            <person name="Denoeud F."/>
            <person name="Carretero-Paulet L."/>
            <person name="Dereeper A."/>
            <person name="Droc G."/>
            <person name="Guyot R."/>
            <person name="Pietrella M."/>
            <person name="Zheng C."/>
            <person name="Alberti A."/>
            <person name="Anthony F."/>
            <person name="Aprea G."/>
            <person name="Aury J.M."/>
            <person name="Bento P."/>
            <person name="Bernard M."/>
            <person name="Bocs S."/>
            <person name="Campa C."/>
            <person name="Cenci A."/>
            <person name="Combes M.C."/>
            <person name="Crouzillat D."/>
            <person name="Da Silva C."/>
            <person name="Daddiego L."/>
            <person name="De Bellis F."/>
            <person name="Dussert S."/>
            <person name="Garsmeur O."/>
            <person name="Gayraud T."/>
            <person name="Guignon V."/>
            <person name="Jahn K."/>
            <person name="Jamilloux V."/>
            <person name="Joet T."/>
            <person name="Labadie K."/>
            <person name="Lan T."/>
            <person name="Leclercq J."/>
            <person name="Lepelley M."/>
            <person name="Leroy T."/>
            <person name="Li L.T."/>
            <person name="Librado P."/>
            <person name="Lopez L."/>
            <person name="Munoz A."/>
            <person name="Noel B."/>
            <person name="Pallavicini A."/>
            <person name="Perrotta G."/>
            <person name="Poncet V."/>
            <person name="Pot D."/>
            <person name="Priyono X."/>
            <person name="Rigoreau M."/>
            <person name="Rouard M."/>
            <person name="Rozas J."/>
            <person name="Tranchant-Dubreuil C."/>
            <person name="VanBuren R."/>
            <person name="Zhang Q."/>
            <person name="Andrade A.C."/>
            <person name="Argout X."/>
            <person name="Bertrand B."/>
            <person name="de Kochko A."/>
            <person name="Graziosi G."/>
            <person name="Henry R.J."/>
            <person name="Jayarama X."/>
            <person name="Ming R."/>
            <person name="Nagai C."/>
            <person name="Rounsley S."/>
            <person name="Sankoff D."/>
            <person name="Giuliano G."/>
            <person name="Albert V.A."/>
            <person name="Wincker P."/>
            <person name="Lashermes P."/>
        </authorList>
    </citation>
    <scope>NUCLEOTIDE SEQUENCE [LARGE SCALE GENOMIC DNA]</scope>
    <source>
        <strain evidence="10">cv. DH200-94</strain>
    </source>
</reference>
<gene>
    <name evidence="9" type="ORF">GSCOC_T00036793001</name>
</gene>
<evidence type="ECO:0000256" key="1">
    <source>
        <dbReference type="ARBA" id="ARBA00004123"/>
    </source>
</evidence>
<dbReference type="SMART" id="SM00380">
    <property type="entry name" value="AP2"/>
    <property type="match status" value="1"/>
</dbReference>
<accession>A0A068U0H7</accession>
<dbReference type="CDD" id="cd00018">
    <property type="entry name" value="AP2"/>
    <property type="match status" value="1"/>
</dbReference>
<dbReference type="EMBL" id="HG739091">
    <property type="protein sequence ID" value="CDP01664.1"/>
    <property type="molecule type" value="Genomic_DNA"/>
</dbReference>
<evidence type="ECO:0000256" key="3">
    <source>
        <dbReference type="ARBA" id="ARBA00023015"/>
    </source>
</evidence>
<dbReference type="GO" id="GO:0003700">
    <property type="term" value="F:DNA-binding transcription factor activity"/>
    <property type="evidence" value="ECO:0007669"/>
    <property type="project" value="InterPro"/>
</dbReference>
<dbReference type="FunFam" id="3.30.730.10:FF:000001">
    <property type="entry name" value="Ethylene-responsive transcription factor 2"/>
    <property type="match status" value="1"/>
</dbReference>
<sequence>MAMMQSFNLFNLDMGSASSEFFPFESSFWWDENVFLDDSTTSKTEHESGESKATESIKTGSCKGVSHEEEVTSSLKKKSNKKEKSYIGVRKRPWGKYAAEIRDSTRHGLRVWLGTFDSPEEAAFAYDQAAFSLRGPMASLNFPADRVQESLEGIKHNWENGCSPAAVLKETHKIRSLSKRRRNQKKEINPKKIVLELEDLGADLLEELLSSSSESTTTT</sequence>
<evidence type="ECO:0000256" key="5">
    <source>
        <dbReference type="ARBA" id="ARBA00023163"/>
    </source>
</evidence>
<dbReference type="GO" id="GO:0005634">
    <property type="term" value="C:nucleus"/>
    <property type="evidence" value="ECO:0007669"/>
    <property type="project" value="UniProtKB-SubCell"/>
</dbReference>
<dbReference type="GO" id="GO:0003677">
    <property type="term" value="F:DNA binding"/>
    <property type="evidence" value="ECO:0007669"/>
    <property type="project" value="UniProtKB-KW"/>
</dbReference>
<dbReference type="SUPFAM" id="SSF54171">
    <property type="entry name" value="DNA-binding domain"/>
    <property type="match status" value="1"/>
</dbReference>
<dbReference type="Gramene" id="CDP01664">
    <property type="protein sequence ID" value="CDP01664"/>
    <property type="gene ID" value="GSCOC_T00036793001"/>
</dbReference>
<protein>
    <recommendedName>
        <fullName evidence="8">AP2/ERF domain-containing protein</fullName>
    </recommendedName>
</protein>
<dbReference type="Pfam" id="PF00847">
    <property type="entry name" value="AP2"/>
    <property type="match status" value="1"/>
</dbReference>
<evidence type="ECO:0000256" key="7">
    <source>
        <dbReference type="SAM" id="MobiDB-lite"/>
    </source>
</evidence>
<evidence type="ECO:0000256" key="2">
    <source>
        <dbReference type="ARBA" id="ARBA00022821"/>
    </source>
</evidence>
<feature type="domain" description="AP2/ERF" evidence="8">
    <location>
        <begin position="85"/>
        <end position="143"/>
    </location>
</feature>
<dbReference type="AlphaFoldDB" id="A0A068U0H7"/>
<dbReference type="Proteomes" id="UP000295252">
    <property type="component" value="Chromosome IX"/>
</dbReference>
<dbReference type="InterPro" id="IPR001471">
    <property type="entry name" value="AP2/ERF_dom"/>
</dbReference>
<dbReference type="GO" id="GO:0009873">
    <property type="term" value="P:ethylene-activated signaling pathway"/>
    <property type="evidence" value="ECO:0007669"/>
    <property type="project" value="InterPro"/>
</dbReference>
<dbReference type="STRING" id="49390.A0A068U0H7"/>
<keyword evidence="6" id="KW-0539">Nucleus</keyword>
<keyword evidence="3" id="KW-0805">Transcription regulation</keyword>
<feature type="compositionally biased region" description="Basic and acidic residues" evidence="7">
    <location>
        <begin position="43"/>
        <end position="55"/>
    </location>
</feature>
<dbReference type="OrthoDB" id="670255at2759"/>
<name>A0A068U0H7_COFCA</name>
<evidence type="ECO:0000313" key="10">
    <source>
        <dbReference type="Proteomes" id="UP000295252"/>
    </source>
</evidence>
<dbReference type="GO" id="GO:0006952">
    <property type="term" value="P:defense response"/>
    <property type="evidence" value="ECO:0007669"/>
    <property type="project" value="UniProtKB-KW"/>
</dbReference>
<dbReference type="InParanoid" id="A0A068U0H7"/>
<dbReference type="OMA" id="SPYWDMI"/>
<dbReference type="PhylomeDB" id="A0A068U0H7"/>
<dbReference type="InterPro" id="IPR044808">
    <property type="entry name" value="ERF_plant"/>
</dbReference>
<keyword evidence="5" id="KW-0804">Transcription</keyword>
<organism evidence="9 10">
    <name type="scientific">Coffea canephora</name>
    <name type="common">Robusta coffee</name>
    <dbReference type="NCBI Taxonomy" id="49390"/>
    <lineage>
        <taxon>Eukaryota</taxon>
        <taxon>Viridiplantae</taxon>
        <taxon>Streptophyta</taxon>
        <taxon>Embryophyta</taxon>
        <taxon>Tracheophyta</taxon>
        <taxon>Spermatophyta</taxon>
        <taxon>Magnoliopsida</taxon>
        <taxon>eudicotyledons</taxon>
        <taxon>Gunneridae</taxon>
        <taxon>Pentapetalae</taxon>
        <taxon>asterids</taxon>
        <taxon>lamiids</taxon>
        <taxon>Gentianales</taxon>
        <taxon>Rubiaceae</taxon>
        <taxon>Ixoroideae</taxon>
        <taxon>Gardenieae complex</taxon>
        <taxon>Bertiereae - Coffeeae clade</taxon>
        <taxon>Coffeeae</taxon>
        <taxon>Coffea</taxon>
    </lineage>
</organism>
<dbReference type="PRINTS" id="PR00367">
    <property type="entry name" value="ETHRSPELEMNT"/>
</dbReference>